<organism evidence="1 2">
    <name type="scientific">Kitasatospora cheerisanensis KCTC 2395</name>
    <dbReference type="NCBI Taxonomy" id="1348663"/>
    <lineage>
        <taxon>Bacteria</taxon>
        <taxon>Bacillati</taxon>
        <taxon>Actinomycetota</taxon>
        <taxon>Actinomycetes</taxon>
        <taxon>Kitasatosporales</taxon>
        <taxon>Streptomycetaceae</taxon>
        <taxon>Kitasatospora</taxon>
    </lineage>
</organism>
<reference evidence="1 2" key="1">
    <citation type="submission" date="2014-05" db="EMBL/GenBank/DDBJ databases">
        <title>Draft Genome Sequence of Kitasatospora cheerisanensis KCTC 2395.</title>
        <authorList>
            <person name="Nam D.H."/>
        </authorList>
    </citation>
    <scope>NUCLEOTIDE SEQUENCE [LARGE SCALE GENOMIC DNA]</scope>
    <source>
        <strain evidence="1 2">KCTC 2395</strain>
    </source>
</reference>
<dbReference type="AlphaFoldDB" id="A0A066YX95"/>
<comment type="caution">
    <text evidence="1">The sequence shown here is derived from an EMBL/GenBank/DDBJ whole genome shotgun (WGS) entry which is preliminary data.</text>
</comment>
<gene>
    <name evidence="1" type="ORF">KCH_37010</name>
</gene>
<dbReference type="Proteomes" id="UP000027178">
    <property type="component" value="Unassembled WGS sequence"/>
</dbReference>
<evidence type="ECO:0000313" key="1">
    <source>
        <dbReference type="EMBL" id="KDN84609.1"/>
    </source>
</evidence>
<sequence>MAVLQVHLAVEADDHCRSVDHRGGGSQLRCEVLDADGRGLTDADHDDHR</sequence>
<proteinExistence type="predicted"/>
<protein>
    <submittedName>
        <fullName evidence="1">Uncharacterized protein</fullName>
    </submittedName>
</protein>
<evidence type="ECO:0000313" key="2">
    <source>
        <dbReference type="Proteomes" id="UP000027178"/>
    </source>
</evidence>
<dbReference type="HOGENOM" id="CLU_3136692_0_0_11"/>
<name>A0A066YX95_9ACTN</name>
<keyword evidence="2" id="KW-1185">Reference proteome</keyword>
<accession>A0A066YX95</accession>
<dbReference type="EMBL" id="JNBY01000092">
    <property type="protein sequence ID" value="KDN84609.1"/>
    <property type="molecule type" value="Genomic_DNA"/>
</dbReference>